<dbReference type="GO" id="GO:0102559">
    <property type="term" value="F:peptide chain release factor N(5)-glutamine methyltransferase activity"/>
    <property type="evidence" value="ECO:0007669"/>
    <property type="project" value="UniProtKB-EC"/>
</dbReference>
<dbReference type="RefSeq" id="WP_007040427.1">
    <property type="nucleotide sequence ID" value="NZ_AFWT01000010.1"/>
</dbReference>
<name>G2E0A0_9GAMM</name>
<keyword evidence="9" id="KW-1185">Reference proteome</keyword>
<evidence type="ECO:0000259" key="7">
    <source>
        <dbReference type="Pfam" id="PF17827"/>
    </source>
</evidence>
<proteinExistence type="inferred from homology"/>
<accession>G2E0A0</accession>
<dbReference type="InterPro" id="IPR002052">
    <property type="entry name" value="DNA_methylase_N6_adenine_CS"/>
</dbReference>
<evidence type="ECO:0000256" key="2">
    <source>
        <dbReference type="ARBA" id="ARBA00022679"/>
    </source>
</evidence>
<evidence type="ECO:0000259" key="6">
    <source>
        <dbReference type="Pfam" id="PF05175"/>
    </source>
</evidence>
<dbReference type="InterPro" id="IPR040758">
    <property type="entry name" value="PrmC_N"/>
</dbReference>
<dbReference type="EC" id="2.1.1.297" evidence="5"/>
<feature type="binding site" evidence="5">
    <location>
        <position position="180"/>
    </location>
    <ligand>
        <name>S-adenosyl-L-methionine</name>
        <dbReference type="ChEBI" id="CHEBI:59789"/>
    </ligand>
</feature>
<dbReference type="InterPro" id="IPR007848">
    <property type="entry name" value="Small_mtfrase_dom"/>
</dbReference>
<dbReference type="InterPro" id="IPR019874">
    <property type="entry name" value="RF_methyltr_PrmC"/>
</dbReference>
<feature type="domain" description="Release factor glutamine methyltransferase N-terminal" evidence="7">
    <location>
        <begin position="15"/>
        <end position="84"/>
    </location>
</feature>
<dbReference type="Gene3D" id="3.40.50.150">
    <property type="entry name" value="Vaccinia Virus protein VP39"/>
    <property type="match status" value="1"/>
</dbReference>
<dbReference type="OrthoDB" id="9800643at2"/>
<dbReference type="PANTHER" id="PTHR18895:SF74">
    <property type="entry name" value="MTRF1L RELEASE FACTOR GLUTAMINE METHYLTRANSFERASE"/>
    <property type="match status" value="1"/>
</dbReference>
<dbReference type="InterPro" id="IPR029063">
    <property type="entry name" value="SAM-dependent_MTases_sf"/>
</dbReference>
<dbReference type="FunFam" id="3.40.50.150:FF:000053">
    <property type="entry name" value="Release factor glutamine methyltransferase"/>
    <property type="match status" value="1"/>
</dbReference>
<dbReference type="NCBIfam" id="TIGR00536">
    <property type="entry name" value="hemK_fam"/>
    <property type="match status" value="1"/>
</dbReference>
<comment type="function">
    <text evidence="5">Methylates the class 1 translation termination release factors RF1/PrfA and RF2/PrfB on the glutamine residue of the universally conserved GGQ motif.</text>
</comment>
<dbReference type="GO" id="GO:0003676">
    <property type="term" value="F:nucleic acid binding"/>
    <property type="evidence" value="ECO:0007669"/>
    <property type="project" value="InterPro"/>
</dbReference>
<evidence type="ECO:0000256" key="4">
    <source>
        <dbReference type="ARBA" id="ARBA00048391"/>
    </source>
</evidence>
<evidence type="ECO:0000313" key="8">
    <source>
        <dbReference type="EMBL" id="EGV31828.1"/>
    </source>
</evidence>
<feature type="binding site" evidence="5">
    <location>
        <position position="152"/>
    </location>
    <ligand>
        <name>S-adenosyl-L-methionine</name>
        <dbReference type="ChEBI" id="CHEBI:59789"/>
    </ligand>
</feature>
<dbReference type="HAMAP" id="MF_02126">
    <property type="entry name" value="RF_methyltr_PrmC"/>
    <property type="match status" value="1"/>
</dbReference>
<comment type="similarity">
    <text evidence="5">Belongs to the protein N5-glutamine methyltransferase family. PrmC subfamily.</text>
</comment>
<comment type="caution">
    <text evidence="8">The sequence shown here is derived from an EMBL/GenBank/DDBJ whole genome shotgun (WGS) entry which is preliminary data.</text>
</comment>
<dbReference type="Proteomes" id="UP000004200">
    <property type="component" value="Unassembled WGS sequence"/>
</dbReference>
<sequence length="287" mass="31530">MPPSATDQPKRIDTALRMAVEALGNLPESSPRIEAEILLAQATGRSRTQLLAWPERTLDAEQDAVLAQLLQRRLNGEPIAYIRGWQSFWSFDLRVTPDTLIPRPETELLVETTLDLLEASSTPHIADLGTGSGAIAAALALERPNWQLIATDRSYAALRVARENFAALDLQRIELVETDWLNAFADASLDAILSNPPYIAGTDPHLERGDLRFEPRQALTPEGDGLDAIRVIAAEAARCLRPGGLIAVEHGFDQGESARAIFTARGLARVETRQDLARLDRITLGYR</sequence>
<dbReference type="CDD" id="cd02440">
    <property type="entry name" value="AdoMet_MTases"/>
    <property type="match status" value="1"/>
</dbReference>
<protein>
    <recommendedName>
        <fullName evidence="5">Release factor glutamine methyltransferase</fullName>
        <shortName evidence="5">RF MTase</shortName>
        <ecNumber evidence="5">2.1.1.297</ecNumber>
    </recommendedName>
    <alternativeName>
        <fullName evidence="5">N5-glutamine methyltransferase PrmC</fullName>
    </alternativeName>
    <alternativeName>
        <fullName evidence="5">Protein-(glutamine-N5) MTase PrmC</fullName>
    </alternativeName>
    <alternativeName>
        <fullName evidence="5">Protein-glutamine N-methyltransferase PrmC</fullName>
    </alternativeName>
</protein>
<evidence type="ECO:0000256" key="5">
    <source>
        <dbReference type="HAMAP-Rule" id="MF_02126"/>
    </source>
</evidence>
<dbReference type="AlphaFoldDB" id="G2E0A0"/>
<dbReference type="PANTHER" id="PTHR18895">
    <property type="entry name" value="HEMK METHYLTRANSFERASE"/>
    <property type="match status" value="1"/>
</dbReference>
<organism evidence="8 9">
    <name type="scientific">Thiorhodococcus drewsii AZ1</name>
    <dbReference type="NCBI Taxonomy" id="765913"/>
    <lineage>
        <taxon>Bacteria</taxon>
        <taxon>Pseudomonadati</taxon>
        <taxon>Pseudomonadota</taxon>
        <taxon>Gammaproteobacteria</taxon>
        <taxon>Chromatiales</taxon>
        <taxon>Chromatiaceae</taxon>
        <taxon>Thiorhodococcus</taxon>
    </lineage>
</organism>
<dbReference type="PROSITE" id="PS00092">
    <property type="entry name" value="N6_MTASE"/>
    <property type="match status" value="1"/>
</dbReference>
<dbReference type="SUPFAM" id="SSF53335">
    <property type="entry name" value="S-adenosyl-L-methionine-dependent methyltransferases"/>
    <property type="match status" value="1"/>
</dbReference>
<dbReference type="Pfam" id="PF05175">
    <property type="entry name" value="MTS"/>
    <property type="match status" value="1"/>
</dbReference>
<gene>
    <name evidence="5" type="primary">prmC</name>
    <name evidence="8" type="ORF">ThidrDRAFT_1713</name>
</gene>
<dbReference type="InterPro" id="IPR050320">
    <property type="entry name" value="N5-glutamine_MTase"/>
</dbReference>
<dbReference type="EMBL" id="AFWT01000010">
    <property type="protein sequence ID" value="EGV31828.1"/>
    <property type="molecule type" value="Genomic_DNA"/>
</dbReference>
<keyword evidence="2 5" id="KW-0808">Transferase</keyword>
<feature type="domain" description="Methyltransferase small" evidence="6">
    <location>
        <begin position="115"/>
        <end position="205"/>
    </location>
</feature>
<dbReference type="Pfam" id="PF17827">
    <property type="entry name" value="PrmC_N"/>
    <property type="match status" value="1"/>
</dbReference>
<dbReference type="STRING" id="765913.ThidrDRAFT_1713"/>
<feature type="binding site" evidence="5">
    <location>
        <begin position="129"/>
        <end position="133"/>
    </location>
    <ligand>
        <name>S-adenosyl-L-methionine</name>
        <dbReference type="ChEBI" id="CHEBI:59789"/>
    </ligand>
</feature>
<dbReference type="InterPro" id="IPR004556">
    <property type="entry name" value="HemK-like"/>
</dbReference>
<dbReference type="GO" id="GO:0032259">
    <property type="term" value="P:methylation"/>
    <property type="evidence" value="ECO:0007669"/>
    <property type="project" value="UniProtKB-KW"/>
</dbReference>
<evidence type="ECO:0000256" key="3">
    <source>
        <dbReference type="ARBA" id="ARBA00022691"/>
    </source>
</evidence>
<comment type="catalytic activity">
    <reaction evidence="4 5">
        <text>L-glutaminyl-[peptide chain release factor] + S-adenosyl-L-methionine = N(5)-methyl-L-glutaminyl-[peptide chain release factor] + S-adenosyl-L-homocysteine + H(+)</text>
        <dbReference type="Rhea" id="RHEA:42896"/>
        <dbReference type="Rhea" id="RHEA-COMP:10271"/>
        <dbReference type="Rhea" id="RHEA-COMP:10272"/>
        <dbReference type="ChEBI" id="CHEBI:15378"/>
        <dbReference type="ChEBI" id="CHEBI:30011"/>
        <dbReference type="ChEBI" id="CHEBI:57856"/>
        <dbReference type="ChEBI" id="CHEBI:59789"/>
        <dbReference type="ChEBI" id="CHEBI:61891"/>
        <dbReference type="EC" id="2.1.1.297"/>
    </reaction>
</comment>
<keyword evidence="3 5" id="KW-0949">S-adenosyl-L-methionine</keyword>
<dbReference type="PATRIC" id="fig|765913.3.peg.1737"/>
<feature type="binding site" evidence="5">
    <location>
        <position position="195"/>
    </location>
    <ligand>
        <name>S-adenosyl-L-methionine</name>
        <dbReference type="ChEBI" id="CHEBI:59789"/>
    </ligand>
</feature>
<evidence type="ECO:0000256" key="1">
    <source>
        <dbReference type="ARBA" id="ARBA00022603"/>
    </source>
</evidence>
<reference evidence="8 9" key="1">
    <citation type="submission" date="2011-06" db="EMBL/GenBank/DDBJ databases">
        <title>The draft genome of Thiorhodococcus drewsii AZ1.</title>
        <authorList>
            <consortium name="US DOE Joint Genome Institute (JGI-PGF)"/>
            <person name="Lucas S."/>
            <person name="Han J."/>
            <person name="Lapidus A."/>
            <person name="Cheng J.-F."/>
            <person name="Goodwin L."/>
            <person name="Pitluck S."/>
            <person name="Peters L."/>
            <person name="Land M.L."/>
            <person name="Hauser L."/>
            <person name="Vogl K."/>
            <person name="Liu Z."/>
            <person name="Imhoff J."/>
            <person name="Thiel V."/>
            <person name="Frigaard N.-U."/>
            <person name="Bryant D.A."/>
            <person name="Woyke T.J."/>
        </authorList>
    </citation>
    <scope>NUCLEOTIDE SEQUENCE [LARGE SCALE GENOMIC DNA]</scope>
    <source>
        <strain evidence="8 9">AZ1</strain>
    </source>
</reference>
<dbReference type="Gene3D" id="1.10.8.10">
    <property type="entry name" value="DNA helicase RuvA subunit, C-terminal domain"/>
    <property type="match status" value="1"/>
</dbReference>
<dbReference type="NCBIfam" id="TIGR03534">
    <property type="entry name" value="RF_mod_PrmC"/>
    <property type="match status" value="1"/>
</dbReference>
<evidence type="ECO:0000313" key="9">
    <source>
        <dbReference type="Proteomes" id="UP000004200"/>
    </source>
</evidence>
<keyword evidence="1 5" id="KW-0489">Methyltransferase</keyword>
<feature type="binding site" evidence="5">
    <location>
        <begin position="195"/>
        <end position="198"/>
    </location>
    <ligand>
        <name>substrate</name>
    </ligand>
</feature>
<dbReference type="eggNOG" id="COG2890">
    <property type="taxonomic scope" value="Bacteria"/>
</dbReference>